<evidence type="ECO:0000256" key="1">
    <source>
        <dbReference type="SAM" id="MobiDB-lite"/>
    </source>
</evidence>
<keyword evidence="4" id="KW-1185">Reference proteome</keyword>
<keyword evidence="2" id="KW-0732">Signal</keyword>
<sequence>MPSATLLLPARCLCAACALPTCCRSHPGGGWAHPSQGGTQGQICGGRQGGERQGRSGGGSGGGRAVGGQHTGSGRTGRQRAGSAQAAGGQQEGCGRHSGQRAAGARAVILYRWQVVGHVAQIAVNDSVELLCRKSSISGSS</sequence>
<feature type="compositionally biased region" description="Low complexity" evidence="1">
    <location>
        <begin position="79"/>
        <end position="89"/>
    </location>
</feature>
<evidence type="ECO:0000313" key="3">
    <source>
        <dbReference type="EMBL" id="KAJ7223503.1"/>
    </source>
</evidence>
<protein>
    <submittedName>
        <fullName evidence="3">Uncharacterized protein</fullName>
    </submittedName>
</protein>
<feature type="compositionally biased region" description="Gly residues" evidence="1">
    <location>
        <begin position="38"/>
        <end position="48"/>
    </location>
</feature>
<dbReference type="AlphaFoldDB" id="A0AAD6YMG3"/>
<feature type="signal peptide" evidence="2">
    <location>
        <begin position="1"/>
        <end position="18"/>
    </location>
</feature>
<evidence type="ECO:0000256" key="2">
    <source>
        <dbReference type="SAM" id="SignalP"/>
    </source>
</evidence>
<name>A0AAD6YMG3_9AGAR</name>
<reference evidence="3" key="1">
    <citation type="submission" date="2023-03" db="EMBL/GenBank/DDBJ databases">
        <title>Massive genome expansion in bonnet fungi (Mycena s.s.) driven by repeated elements and novel gene families across ecological guilds.</title>
        <authorList>
            <consortium name="Lawrence Berkeley National Laboratory"/>
            <person name="Harder C.B."/>
            <person name="Miyauchi S."/>
            <person name="Viragh M."/>
            <person name="Kuo A."/>
            <person name="Thoen E."/>
            <person name="Andreopoulos B."/>
            <person name="Lu D."/>
            <person name="Skrede I."/>
            <person name="Drula E."/>
            <person name="Henrissat B."/>
            <person name="Morin E."/>
            <person name="Kohler A."/>
            <person name="Barry K."/>
            <person name="LaButti K."/>
            <person name="Morin E."/>
            <person name="Salamov A."/>
            <person name="Lipzen A."/>
            <person name="Mereny Z."/>
            <person name="Hegedus B."/>
            <person name="Baldrian P."/>
            <person name="Stursova M."/>
            <person name="Weitz H."/>
            <person name="Taylor A."/>
            <person name="Grigoriev I.V."/>
            <person name="Nagy L.G."/>
            <person name="Martin F."/>
            <person name="Kauserud H."/>
        </authorList>
    </citation>
    <scope>NUCLEOTIDE SEQUENCE</scope>
    <source>
        <strain evidence="3">9144</strain>
    </source>
</reference>
<dbReference type="Proteomes" id="UP001219525">
    <property type="component" value="Unassembled WGS sequence"/>
</dbReference>
<proteinExistence type="predicted"/>
<feature type="region of interest" description="Disordered" evidence="1">
    <location>
        <begin position="30"/>
        <end position="98"/>
    </location>
</feature>
<gene>
    <name evidence="3" type="ORF">GGX14DRAFT_387817</name>
</gene>
<organism evidence="3 4">
    <name type="scientific">Mycena pura</name>
    <dbReference type="NCBI Taxonomy" id="153505"/>
    <lineage>
        <taxon>Eukaryota</taxon>
        <taxon>Fungi</taxon>
        <taxon>Dikarya</taxon>
        <taxon>Basidiomycota</taxon>
        <taxon>Agaricomycotina</taxon>
        <taxon>Agaricomycetes</taxon>
        <taxon>Agaricomycetidae</taxon>
        <taxon>Agaricales</taxon>
        <taxon>Marasmiineae</taxon>
        <taxon>Mycenaceae</taxon>
        <taxon>Mycena</taxon>
    </lineage>
</organism>
<feature type="chain" id="PRO_5041947726" evidence="2">
    <location>
        <begin position="19"/>
        <end position="141"/>
    </location>
</feature>
<accession>A0AAD6YMG3</accession>
<dbReference type="EMBL" id="JARJCW010000006">
    <property type="protein sequence ID" value="KAJ7223503.1"/>
    <property type="molecule type" value="Genomic_DNA"/>
</dbReference>
<feature type="compositionally biased region" description="Gly residues" evidence="1">
    <location>
        <begin position="55"/>
        <end position="75"/>
    </location>
</feature>
<comment type="caution">
    <text evidence="3">The sequence shown here is derived from an EMBL/GenBank/DDBJ whole genome shotgun (WGS) entry which is preliminary data.</text>
</comment>
<evidence type="ECO:0000313" key="4">
    <source>
        <dbReference type="Proteomes" id="UP001219525"/>
    </source>
</evidence>